<dbReference type="PROSITE" id="PS50893">
    <property type="entry name" value="ABC_TRANSPORTER_2"/>
    <property type="match status" value="1"/>
</dbReference>
<feature type="transmembrane region" description="Helical" evidence="10">
    <location>
        <begin position="471"/>
        <end position="492"/>
    </location>
</feature>
<dbReference type="SUPFAM" id="SSF52540">
    <property type="entry name" value="P-loop containing nucleoside triphosphate hydrolases"/>
    <property type="match status" value="1"/>
</dbReference>
<feature type="transmembrane region" description="Helical" evidence="10">
    <location>
        <begin position="512"/>
        <end position="535"/>
    </location>
</feature>
<sequence length="690" mass="77663">MSISTPVDVQIITSDISSDMNSNIAENRPPSSIGVVSSSQPATAAHPQQQANRYDLGSSSVPSRHERNKMHNLIDLESRRGKRGMASCTVQSVSTRGGRKGGEVLLHPMTLLFPESQVTAIMGPQHAGKTTLLNFITGTIDALDAEGSVNLGESGQIAFVPKEDYLHSWRTCRTYMGHYTRLSGMKDNFSNAKLSMDILVRLGMEDHADTIVGDVFRPNRLNPGQKKRLSIALESLSRPETLILDEPTTNLDVESSFQVMKFLSDYSRVPGRRVIITVHDPSSYVWRMIDNVVLLSKGKLMYQGPRNEIEAFFAKYERPCPPHFNPSDHYITVVNDDFHLNTTDVDEWALRFSEWQAEGRHQDIENATNIHATMSGSVSAVSIQDTESVSFSMSSFRRQRKTTIVTDVQPSTRGNLFETTRELTRHYLVDLTYNPATFWFRLGLYVALSLVIGAIFFDVESNGTEPTKAALLFYLCGAFSFLSLSAVPFAVIERKVIAKEIRNGYYHPAIFHVSKTFASLFNIFVLAVVSTTIIVGMTDLKKPIEFCINVFLLLNCAEATTELICNLFQSSVLVTVVISGIYAVFLLLQGFVIPHDELPLWLRWANNVPFHTYSWRTFMHHEFDTSDLDTLTDYNIDDVKPAIDMWNLVIYAAVLHVLSILVLSFKHYRYNSRQVMKSSSTIAEENFQEE</sequence>
<evidence type="ECO:0000313" key="13">
    <source>
        <dbReference type="Proteomes" id="UP001054902"/>
    </source>
</evidence>
<dbReference type="GO" id="GO:0016887">
    <property type="term" value="F:ATP hydrolysis activity"/>
    <property type="evidence" value="ECO:0007669"/>
    <property type="project" value="InterPro"/>
</dbReference>
<evidence type="ECO:0000256" key="3">
    <source>
        <dbReference type="ARBA" id="ARBA00022448"/>
    </source>
</evidence>
<evidence type="ECO:0000256" key="2">
    <source>
        <dbReference type="ARBA" id="ARBA00005814"/>
    </source>
</evidence>
<dbReference type="InterPro" id="IPR043926">
    <property type="entry name" value="ABCG_dom"/>
</dbReference>
<dbReference type="AlphaFoldDB" id="A0AAD3H662"/>
<keyword evidence="7 10" id="KW-1133">Transmembrane helix</keyword>
<feature type="compositionally biased region" description="Low complexity" evidence="9">
    <location>
        <begin position="37"/>
        <end position="51"/>
    </location>
</feature>
<dbReference type="Proteomes" id="UP001054902">
    <property type="component" value="Unassembled WGS sequence"/>
</dbReference>
<dbReference type="Pfam" id="PF01061">
    <property type="entry name" value="ABC2_membrane"/>
    <property type="match status" value="1"/>
</dbReference>
<dbReference type="PANTHER" id="PTHR48042">
    <property type="entry name" value="ABC TRANSPORTER G FAMILY MEMBER 11"/>
    <property type="match status" value="1"/>
</dbReference>
<dbReference type="InterPro" id="IPR027417">
    <property type="entry name" value="P-loop_NTPase"/>
</dbReference>
<dbReference type="Gene3D" id="3.40.50.300">
    <property type="entry name" value="P-loop containing nucleotide triphosphate hydrolases"/>
    <property type="match status" value="1"/>
</dbReference>
<dbReference type="GO" id="GO:0005524">
    <property type="term" value="F:ATP binding"/>
    <property type="evidence" value="ECO:0007669"/>
    <property type="project" value="UniProtKB-KW"/>
</dbReference>
<dbReference type="Pfam" id="PF00005">
    <property type="entry name" value="ABC_tran"/>
    <property type="match status" value="1"/>
</dbReference>
<evidence type="ECO:0000256" key="6">
    <source>
        <dbReference type="ARBA" id="ARBA00022840"/>
    </source>
</evidence>
<keyword evidence="13" id="KW-1185">Reference proteome</keyword>
<dbReference type="InterPro" id="IPR003593">
    <property type="entry name" value="AAA+_ATPase"/>
</dbReference>
<keyword evidence="3" id="KW-0813">Transport</keyword>
<evidence type="ECO:0000256" key="9">
    <source>
        <dbReference type="SAM" id="MobiDB-lite"/>
    </source>
</evidence>
<evidence type="ECO:0000256" key="4">
    <source>
        <dbReference type="ARBA" id="ARBA00022692"/>
    </source>
</evidence>
<accession>A0AAD3H662</accession>
<dbReference type="InterPro" id="IPR052215">
    <property type="entry name" value="Plant_ABCG"/>
</dbReference>
<keyword evidence="5" id="KW-0547">Nucleotide-binding</keyword>
<evidence type="ECO:0000259" key="11">
    <source>
        <dbReference type="PROSITE" id="PS50893"/>
    </source>
</evidence>
<keyword evidence="8 10" id="KW-0472">Membrane</keyword>
<evidence type="ECO:0000256" key="8">
    <source>
        <dbReference type="ARBA" id="ARBA00023136"/>
    </source>
</evidence>
<gene>
    <name evidence="12" type="ORF">CTEN210_08197</name>
</gene>
<dbReference type="GO" id="GO:0140359">
    <property type="term" value="F:ABC-type transporter activity"/>
    <property type="evidence" value="ECO:0007669"/>
    <property type="project" value="InterPro"/>
</dbReference>
<protein>
    <recommendedName>
        <fullName evidence="11">ABC transporter domain-containing protein</fullName>
    </recommendedName>
</protein>
<organism evidence="12 13">
    <name type="scientific">Chaetoceros tenuissimus</name>
    <dbReference type="NCBI Taxonomy" id="426638"/>
    <lineage>
        <taxon>Eukaryota</taxon>
        <taxon>Sar</taxon>
        <taxon>Stramenopiles</taxon>
        <taxon>Ochrophyta</taxon>
        <taxon>Bacillariophyta</taxon>
        <taxon>Coscinodiscophyceae</taxon>
        <taxon>Chaetocerotophycidae</taxon>
        <taxon>Chaetocerotales</taxon>
        <taxon>Chaetocerotaceae</taxon>
        <taxon>Chaetoceros</taxon>
    </lineage>
</organism>
<evidence type="ECO:0000256" key="7">
    <source>
        <dbReference type="ARBA" id="ARBA00022989"/>
    </source>
</evidence>
<comment type="caution">
    <text evidence="12">The sequence shown here is derived from an EMBL/GenBank/DDBJ whole genome shotgun (WGS) entry which is preliminary data.</text>
</comment>
<evidence type="ECO:0000256" key="10">
    <source>
        <dbReference type="SAM" id="Phobius"/>
    </source>
</evidence>
<name>A0AAD3H662_9STRA</name>
<dbReference type="SMART" id="SM00382">
    <property type="entry name" value="AAA"/>
    <property type="match status" value="1"/>
</dbReference>
<dbReference type="InterPro" id="IPR013525">
    <property type="entry name" value="ABC2_TM"/>
</dbReference>
<feature type="transmembrane region" description="Helical" evidence="10">
    <location>
        <begin position="438"/>
        <end position="459"/>
    </location>
</feature>
<evidence type="ECO:0000256" key="5">
    <source>
        <dbReference type="ARBA" id="ARBA00022741"/>
    </source>
</evidence>
<reference evidence="12 13" key="1">
    <citation type="journal article" date="2021" name="Sci. Rep.">
        <title>The genome of the diatom Chaetoceros tenuissimus carries an ancient integrated fragment of an extant virus.</title>
        <authorList>
            <person name="Hongo Y."/>
            <person name="Kimura K."/>
            <person name="Takaki Y."/>
            <person name="Yoshida Y."/>
            <person name="Baba S."/>
            <person name="Kobayashi G."/>
            <person name="Nagasaki K."/>
            <person name="Hano T."/>
            <person name="Tomaru Y."/>
        </authorList>
    </citation>
    <scope>NUCLEOTIDE SEQUENCE [LARGE SCALE GENOMIC DNA]</scope>
    <source>
        <strain evidence="12 13">NIES-3715</strain>
    </source>
</reference>
<feature type="transmembrane region" description="Helical" evidence="10">
    <location>
        <begin position="572"/>
        <end position="593"/>
    </location>
</feature>
<dbReference type="EMBL" id="BLLK01000045">
    <property type="protein sequence ID" value="GFH51721.1"/>
    <property type="molecule type" value="Genomic_DNA"/>
</dbReference>
<dbReference type="GO" id="GO:0016020">
    <property type="term" value="C:membrane"/>
    <property type="evidence" value="ECO:0007669"/>
    <property type="project" value="UniProtKB-SubCell"/>
</dbReference>
<evidence type="ECO:0000313" key="12">
    <source>
        <dbReference type="EMBL" id="GFH51721.1"/>
    </source>
</evidence>
<feature type="domain" description="ABC transporter" evidence="11">
    <location>
        <begin position="88"/>
        <end position="322"/>
    </location>
</feature>
<comment type="similarity">
    <text evidence="2">Belongs to the ABC transporter superfamily. ABCG family. Eye pigment precursor importer (TC 3.A.1.204) subfamily.</text>
</comment>
<keyword evidence="6" id="KW-0067">ATP-binding</keyword>
<comment type="subcellular location">
    <subcellularLocation>
        <location evidence="1">Membrane</location>
        <topology evidence="1">Multi-pass membrane protein</topology>
    </subcellularLocation>
</comment>
<dbReference type="Pfam" id="PF19055">
    <property type="entry name" value="ABC2_membrane_7"/>
    <property type="match status" value="1"/>
</dbReference>
<dbReference type="PANTHER" id="PTHR48042:SF11">
    <property type="entry name" value="ABC TRANSPORTER G FAMILY MEMBER 11"/>
    <property type="match status" value="1"/>
</dbReference>
<dbReference type="InterPro" id="IPR003439">
    <property type="entry name" value="ABC_transporter-like_ATP-bd"/>
</dbReference>
<feature type="transmembrane region" description="Helical" evidence="10">
    <location>
        <begin position="648"/>
        <end position="668"/>
    </location>
</feature>
<feature type="region of interest" description="Disordered" evidence="9">
    <location>
        <begin position="20"/>
        <end position="72"/>
    </location>
</feature>
<keyword evidence="4 10" id="KW-0812">Transmembrane</keyword>
<evidence type="ECO:0000256" key="1">
    <source>
        <dbReference type="ARBA" id="ARBA00004141"/>
    </source>
</evidence>
<proteinExistence type="inferred from homology"/>